<feature type="compositionally biased region" description="Low complexity" evidence="1">
    <location>
        <begin position="486"/>
        <end position="496"/>
    </location>
</feature>
<reference evidence="2" key="1">
    <citation type="submission" date="2021-06" db="EMBL/GenBank/DDBJ databases">
        <authorList>
            <person name="Kallberg Y."/>
            <person name="Tangrot J."/>
            <person name="Rosling A."/>
        </authorList>
    </citation>
    <scope>NUCLEOTIDE SEQUENCE</scope>
    <source>
        <strain evidence="2">MT106</strain>
    </source>
</reference>
<evidence type="ECO:0000313" key="3">
    <source>
        <dbReference type="Proteomes" id="UP000789831"/>
    </source>
</evidence>
<accession>A0A9N9G7S8</accession>
<evidence type="ECO:0000313" key="2">
    <source>
        <dbReference type="EMBL" id="CAG8590839.1"/>
    </source>
</evidence>
<name>A0A9N9G7S8_9GLOM</name>
<dbReference type="AlphaFoldDB" id="A0A9N9G7S8"/>
<dbReference type="Proteomes" id="UP000789831">
    <property type="component" value="Unassembled WGS sequence"/>
</dbReference>
<gene>
    <name evidence="2" type="ORF">AGERDE_LOCUS8598</name>
</gene>
<dbReference type="OrthoDB" id="2407081at2759"/>
<comment type="caution">
    <text evidence="2">The sequence shown here is derived from an EMBL/GenBank/DDBJ whole genome shotgun (WGS) entry which is preliminary data.</text>
</comment>
<dbReference type="EMBL" id="CAJVPL010001870">
    <property type="protein sequence ID" value="CAG8590839.1"/>
    <property type="molecule type" value="Genomic_DNA"/>
</dbReference>
<feature type="non-terminal residue" evidence="2">
    <location>
        <position position="1"/>
    </location>
</feature>
<proteinExistence type="predicted"/>
<feature type="region of interest" description="Disordered" evidence="1">
    <location>
        <begin position="486"/>
        <end position="507"/>
    </location>
</feature>
<organism evidence="2 3">
    <name type="scientific">Ambispora gerdemannii</name>
    <dbReference type="NCBI Taxonomy" id="144530"/>
    <lineage>
        <taxon>Eukaryota</taxon>
        <taxon>Fungi</taxon>
        <taxon>Fungi incertae sedis</taxon>
        <taxon>Mucoromycota</taxon>
        <taxon>Glomeromycotina</taxon>
        <taxon>Glomeromycetes</taxon>
        <taxon>Archaeosporales</taxon>
        <taxon>Ambisporaceae</taxon>
        <taxon>Ambispora</taxon>
    </lineage>
</organism>
<sequence>MSFENEIKAYFKETRHAKVSYNSFLCRNKTLIAEQLKDKSAGFVPAGGEGTPTDCVSDDFEGASASCVLVIIHELKNEKTSKAFWTSIKDMQRERLIKEKRTRIKRKVDLRSLDFFDQSTTNEGNEIMNLYNDGNPKKKLKGTAEVINTTLPQVQVQFNSNSDDFFMLKTKAKRHQPKLEKVRARACVSKTPPLRPRQVTVTTPEKPILHKNTLQYLAKHFSVHVNNQCVIMKVDHVDLIPKEIRIWISEKDLFESAITTSLNQTTVHPFQQVCKTILFDFFSMTDKGPLNRFIGERNTSELHQRYKELFPEFDFTLNKVDGIGSKVSSNKEIVFIEVSGGPENAVIKHVKEDTEKLIKEAMFGLISLLRGYLDKGDRITLSEVYLDKKHFYKISQIKSAMLPFSFDEVEKFMEVFELLYALIDGLKKQTRELKKLMLADPISNLPTIRDWIWVPKNLSMWEATEIIYEDFNYGGLNYEDLSYEVSDSSGSESTQENDQDGSKARNSASLKLPEAEVSISTSSHLVTISDNKSRPSISILPDDPEEKRKSVINKVLEQFPYLSSKYMLLYKKKDIIAVQEKLGINSNTLKQIEHEPDWKILADSYKLLLELVGDLIPIQGKLGIDINPVLEAELRRDKASSDKPIRLFDLLLCLEDDIATIQEELDIVGYTNQEMVEEADKNTRVYLRKFEEFHGSLEDDLGMLIKKFADIGGVKKFWFTGEGLPLFPNISPQQLHEIVAKKSASANQCPCLESK</sequence>
<keyword evidence="3" id="KW-1185">Reference proteome</keyword>
<protein>
    <submittedName>
        <fullName evidence="2">3252_t:CDS:1</fullName>
    </submittedName>
</protein>
<evidence type="ECO:0000256" key="1">
    <source>
        <dbReference type="SAM" id="MobiDB-lite"/>
    </source>
</evidence>